<dbReference type="Gene3D" id="2.60.40.1940">
    <property type="match status" value="1"/>
</dbReference>
<dbReference type="InterPro" id="IPR011626">
    <property type="entry name" value="Alpha-macroglobulin_TED"/>
</dbReference>
<keyword evidence="3" id="KW-0882">Thioester bond</keyword>
<dbReference type="Gene3D" id="2.60.40.10">
    <property type="entry name" value="Immunoglobulins"/>
    <property type="match status" value="2"/>
</dbReference>
<proteinExistence type="evidence at transcript level"/>
<dbReference type="InterPro" id="IPR008993">
    <property type="entry name" value="TIMP-like_OB-fold"/>
</dbReference>
<dbReference type="SUPFAM" id="SSF50242">
    <property type="entry name" value="TIMP-like"/>
    <property type="match status" value="1"/>
</dbReference>
<dbReference type="SUPFAM" id="SSF48239">
    <property type="entry name" value="Terpenoid cyclases/Protein prenyltransferases"/>
    <property type="match status" value="1"/>
</dbReference>
<dbReference type="InterPro" id="IPR011625">
    <property type="entry name" value="A2M_N_BRD"/>
</dbReference>
<dbReference type="EMBL" id="HQ214156">
    <property type="protein sequence ID" value="ADN97000.1"/>
    <property type="molecule type" value="mRNA"/>
</dbReference>
<dbReference type="InterPro" id="IPR019742">
    <property type="entry name" value="MacrogloblnA2_CS"/>
</dbReference>
<dbReference type="InterPro" id="IPR050473">
    <property type="entry name" value="A2M/Complement_sys"/>
</dbReference>
<evidence type="ECO:0000256" key="1">
    <source>
        <dbReference type="ARBA" id="ARBA00004613"/>
    </source>
</evidence>
<evidence type="ECO:0000313" key="8">
    <source>
        <dbReference type="EMBL" id="ADN97000.1"/>
    </source>
</evidence>
<dbReference type="InterPro" id="IPR009048">
    <property type="entry name" value="A-macroglobulin_rcpt-bd"/>
</dbReference>
<evidence type="ECO:0000256" key="2">
    <source>
        <dbReference type="ARBA" id="ARBA00022525"/>
    </source>
</evidence>
<dbReference type="PANTHER" id="PTHR11412:SF166">
    <property type="entry name" value="NTR DOMAIN-CONTAINING PROTEIN"/>
    <property type="match status" value="1"/>
</dbReference>
<dbReference type="InterPro" id="IPR018933">
    <property type="entry name" value="Netrin_module_non-TIMP"/>
</dbReference>
<evidence type="ECO:0000256" key="5">
    <source>
        <dbReference type="SAM" id="MobiDB-lite"/>
    </source>
</evidence>
<keyword evidence="2" id="KW-0964">Secreted</keyword>
<dbReference type="Pfam" id="PF00207">
    <property type="entry name" value="A2M"/>
    <property type="match status" value="1"/>
</dbReference>
<dbReference type="InterPro" id="IPR008930">
    <property type="entry name" value="Terpenoid_cyclase/PrenylTrfase"/>
</dbReference>
<organism evidence="8">
    <name type="scientific">Stichopus japonicus</name>
    <name type="common">Sea cucumber</name>
    <dbReference type="NCBI Taxonomy" id="307972"/>
    <lineage>
        <taxon>Eukaryota</taxon>
        <taxon>Metazoa</taxon>
        <taxon>Echinodermata</taxon>
        <taxon>Eleutherozoa</taxon>
        <taxon>Echinozoa</taxon>
        <taxon>Holothuroidea</taxon>
        <taxon>Aspidochirotacea</taxon>
        <taxon>Aspidochirotida</taxon>
        <taxon>Stichopodidae</taxon>
        <taxon>Apostichopus</taxon>
    </lineage>
</organism>
<dbReference type="InterPro" id="IPR013783">
    <property type="entry name" value="Ig-like_fold"/>
</dbReference>
<dbReference type="InterPro" id="IPR036595">
    <property type="entry name" value="A-macroglobulin_rcpt-bd_sf"/>
</dbReference>
<evidence type="ECO:0000256" key="4">
    <source>
        <dbReference type="ARBA" id="ARBA00023157"/>
    </source>
</evidence>
<dbReference type="SMART" id="SM01359">
    <property type="entry name" value="A2M_N_2"/>
    <property type="match status" value="1"/>
</dbReference>
<dbReference type="Gene3D" id="2.60.40.1930">
    <property type="match status" value="3"/>
</dbReference>
<feature type="signal peptide" evidence="6">
    <location>
        <begin position="1"/>
        <end position="18"/>
    </location>
</feature>
<dbReference type="InterPro" id="IPR001134">
    <property type="entry name" value="Netrin_domain"/>
</dbReference>
<dbReference type="PROSITE" id="PS50189">
    <property type="entry name" value="NTR"/>
    <property type="match status" value="1"/>
</dbReference>
<dbReference type="InterPro" id="IPR041555">
    <property type="entry name" value="MG3"/>
</dbReference>
<dbReference type="SMART" id="SM00643">
    <property type="entry name" value="C345C"/>
    <property type="match status" value="1"/>
</dbReference>
<dbReference type="Pfam" id="PF17789">
    <property type="entry name" value="MG4"/>
    <property type="match status" value="1"/>
</dbReference>
<dbReference type="Gene3D" id="2.20.130.20">
    <property type="match status" value="1"/>
</dbReference>
<dbReference type="Gene3D" id="2.60.40.690">
    <property type="entry name" value="Alpha-macroglobulin, receptor-binding domain"/>
    <property type="match status" value="1"/>
</dbReference>
<dbReference type="Pfam" id="PF07678">
    <property type="entry name" value="TED_complement"/>
    <property type="match status" value="1"/>
</dbReference>
<dbReference type="SMART" id="SM01361">
    <property type="entry name" value="A2M_recep"/>
    <property type="match status" value="1"/>
</dbReference>
<dbReference type="Pfam" id="PF07677">
    <property type="entry name" value="A2M_recep"/>
    <property type="match status" value="1"/>
</dbReference>
<dbReference type="Pfam" id="PF17791">
    <property type="entry name" value="MG3"/>
    <property type="match status" value="1"/>
</dbReference>
<evidence type="ECO:0000259" key="7">
    <source>
        <dbReference type="PROSITE" id="PS50189"/>
    </source>
</evidence>
<feature type="chain" id="PRO_5003160201" evidence="6">
    <location>
        <begin position="19"/>
        <end position="1738"/>
    </location>
</feature>
<dbReference type="InterPro" id="IPR040839">
    <property type="entry name" value="MG4"/>
</dbReference>
<dbReference type="GO" id="GO:0005615">
    <property type="term" value="C:extracellular space"/>
    <property type="evidence" value="ECO:0007669"/>
    <property type="project" value="InterPro"/>
</dbReference>
<dbReference type="InterPro" id="IPR001599">
    <property type="entry name" value="Macroglobln_a2"/>
</dbReference>
<dbReference type="Gene3D" id="1.50.10.20">
    <property type="match status" value="1"/>
</dbReference>
<dbReference type="PANTHER" id="PTHR11412">
    <property type="entry name" value="MACROGLOBULIN / COMPLEMENT"/>
    <property type="match status" value="1"/>
</dbReference>
<dbReference type="Gene3D" id="2.60.120.1540">
    <property type="match status" value="1"/>
</dbReference>
<name>E2JF18_STIJA</name>
<keyword evidence="6" id="KW-0732">Signal</keyword>
<dbReference type="Gene3D" id="1.20.50.70">
    <property type="match status" value="1"/>
</dbReference>
<dbReference type="Pfam" id="PF01835">
    <property type="entry name" value="MG2"/>
    <property type="match status" value="1"/>
</dbReference>
<keyword evidence="4" id="KW-1015">Disulfide bond</keyword>
<dbReference type="PROSITE" id="PS00477">
    <property type="entry name" value="ALPHA_2_MACROGLOBULIN"/>
    <property type="match status" value="1"/>
</dbReference>
<dbReference type="Gene3D" id="1.20.91.20">
    <property type="entry name" value="Anaphylotoxins (complement system)"/>
    <property type="match status" value="1"/>
</dbReference>
<protein>
    <submittedName>
        <fullName evidence="8">Complement component C3</fullName>
    </submittedName>
</protein>
<dbReference type="Pfam" id="PF07703">
    <property type="entry name" value="A2M_BRD"/>
    <property type="match status" value="1"/>
</dbReference>
<dbReference type="SMART" id="SM01360">
    <property type="entry name" value="A2M"/>
    <property type="match status" value="1"/>
</dbReference>
<feature type="domain" description="NTR" evidence="7">
    <location>
        <begin position="1591"/>
        <end position="1737"/>
    </location>
</feature>
<evidence type="ECO:0000256" key="6">
    <source>
        <dbReference type="SAM" id="SignalP"/>
    </source>
</evidence>
<dbReference type="SUPFAM" id="SSF49410">
    <property type="entry name" value="Alpha-macroglobulin receptor domain"/>
    <property type="match status" value="1"/>
</dbReference>
<evidence type="ECO:0000256" key="3">
    <source>
        <dbReference type="ARBA" id="ARBA00022966"/>
    </source>
</evidence>
<accession>E2JF18</accession>
<comment type="subcellular location">
    <subcellularLocation>
        <location evidence="1">Secreted</location>
    </subcellularLocation>
</comment>
<feature type="region of interest" description="Disordered" evidence="5">
    <location>
        <begin position="1417"/>
        <end position="1451"/>
    </location>
</feature>
<sequence length="1738" mass="195534">MFLWICCLVLVRVQLTAAQPSHIFVSAPNIIRAGNIETVLVSVFDTEEVPVTVTLKNGDGSNICPPVLVQVNPDNPQIVSLYVDPENVPQVETEDDLKVYAKLEVTCPPLNNFQEEKDVLISYEEGFVFIQTDKPIYTPDQRVNIRLLVLDQYLRPSSEPVQLDVLSPQGVIVHRSADIRARNGFKTRVFSFPHEPLFGNWSVVAQYGKGLKSNRSVQFEVKEYVLPTFEVKLTTPGYILDGQEAVDITVSARYVYDKPVLGVFYAKVGVLGFDGEIDIKVKKSGQMLSTGSVEFRINMEDLGENWFAEYEGRRLYLEVSVLESASGLSENVSDISTKFVQSPYQFKWDRTVHWFKKGLPYEVKVDLTYPNGTAASRVNVEVSATGIMNDGQEQVLFGEQRQNGENRPTLSNTNNRGQVNFRIYVPSDCQTIQIQLQTQDQRLINADGTNNNAEFQFVVQPYISPTTSDFLLIRLTQELVNVDSDLDVEALVETNDVVPHLAYYVLTKGRIVHAGLVNSRIDNLQGFRIPVSYDMAPSARIVAYYINQHGHVIADSLWIEIQKVCENQVSVSVMGRRSQDIFRPDETIELKVDALPSTTVGLLAVDKAVYLLRDYHRLTKDKMYQTMDTYDSGCGPGGGRDSPDVFKQAGVVVLSNANLEIDRREVYGCATPLNPRRRRSTQEQLAAHRHDDQQYFACSRGQKLINADLSCEERSNRFVNLLRRKYEEDGITDERVEELIAIFMICCQGAEEARNDRGRSGVSNPLDNIDLIEDRPEDAAVRSDFKETWIFEEVEIGDSGFAQQQFTIPSSITTWSVNAVGLSEQYAMCVARPLEILVRKYLFIQLHMPYSVIRKEQVEIVATIFNYSPQDQQVRVFLRTTEKVCSEGNPNEYSAEKRIEVTQNNAFSITYVVIGLEVGEHPITVAAVYSGTSDAVEKILRVVPEGIERSFVSSTTLDPTGSLNQQLGEGPQARPRLSDVVVNEVIQAEESRQYNFFDVRLPSGAVPDSERCEVSIIGSVLGPVITAVIDGLESLLALPRGCGEQTMIYMAPNVYVLRYLTRVDQSTESLEAKATHNIEEGIMREMTHRHADGSFSVWGTNPNYPSSTWLTAFVNKVFCHASEFAFVDNKVTCKAIEWLIDPDQQRDDGAFVETYRVHHREMTGGVQGDATLTAFVLISIHECECVTLTDRIEESTRRAKAFLEGELRNLDRPYAVAIVTYALALVQSDERHHANLLLKSMDTYDEETGLRYWTADASSLSENSKPYWYKVRPSAISVETTGYALLAQLAIGDVTYSHSIVKWLSKQQNYGGGFASTQDTAIALQALSEYAVLNDEGEIDMRCFVQQGDDYREDFHFTSENALVQRHATPPVNGSLEVRSVGRGTGKLNVKVTYNTISEDVSERQCAFTIEINAREALADNGDGPPEKPPNAQRGDLHDARSRVGRLRRQAQRDEGRGALILNVRVVVAYIKSVPTNMAIIDVGIYSGFEPIKEDLEQVVEDNDYISRFEISQRSVIFYADFIPTQSQEPELEIQFNVKRRHTVGNIKPVAVKVYDYYNPTEECVKFYHPASVDSRDSLLDYICEGSVCLCAEGDCAATDSKPKDELLRLSCENAATYAYQISIMNSQNDNGFKVYTATITQVLKTANDEVFGEEVRQFWVSSSCSAVRMQNQRSYLVIGQTVLPYADTDGNDSFKYIIDAATTIEIWPLRNKRRVREQFLKMQEFKEDMLHGNNNCQ</sequence>
<reference evidence="8" key="1">
    <citation type="submission" date="2010-08" db="EMBL/GenBank/DDBJ databases">
        <authorList>
            <person name="Zhang F."/>
            <person name="Zhang S."/>
            <person name="Chang Y.Q."/>
        </authorList>
    </citation>
    <scope>NUCLEOTIDE SEQUENCE</scope>
</reference>
<dbReference type="SMART" id="SM01419">
    <property type="entry name" value="Thiol-ester_cl"/>
    <property type="match status" value="1"/>
</dbReference>
<dbReference type="InterPro" id="IPR047565">
    <property type="entry name" value="Alpha-macroglob_thiol-ester_cl"/>
</dbReference>
<dbReference type="Gene3D" id="2.40.50.120">
    <property type="match status" value="1"/>
</dbReference>
<dbReference type="GO" id="GO:0004866">
    <property type="term" value="F:endopeptidase inhibitor activity"/>
    <property type="evidence" value="ECO:0007669"/>
    <property type="project" value="InterPro"/>
</dbReference>
<dbReference type="Pfam" id="PF01759">
    <property type="entry name" value="NTR"/>
    <property type="match status" value="1"/>
</dbReference>
<dbReference type="CDD" id="cd02896">
    <property type="entry name" value="complement_C3_C4_C5"/>
    <property type="match status" value="1"/>
</dbReference>
<dbReference type="InterPro" id="IPR002890">
    <property type="entry name" value="MG2"/>
</dbReference>